<keyword evidence="5" id="KW-0645">Protease</keyword>
<keyword evidence="4" id="KW-1185">Reference proteome</keyword>
<feature type="transmembrane region" description="Helical" evidence="2">
    <location>
        <begin position="862"/>
        <end position="881"/>
    </location>
</feature>
<dbReference type="InterPro" id="IPR028040">
    <property type="entry name" value="TopoVIB-like"/>
</dbReference>
<protein>
    <submittedName>
        <fullName evidence="5">CAAX prenyl protease 2 isoform X1</fullName>
    </submittedName>
</protein>
<dbReference type="PANTHER" id="PTHR14652:SF2">
    <property type="entry name" value="TYPE 2 DNA TOPOISOMERASE 6 SUBUNIT B-LIKE"/>
    <property type="match status" value="1"/>
</dbReference>
<dbReference type="GO" id="GO:0006508">
    <property type="term" value="P:proteolysis"/>
    <property type="evidence" value="ECO:0007669"/>
    <property type="project" value="UniProtKB-KW"/>
</dbReference>
<evidence type="ECO:0000256" key="1">
    <source>
        <dbReference type="SAM" id="MobiDB-lite"/>
    </source>
</evidence>
<sequence length="908" mass="99168">MEGTAVAVCEILKYLIIHWKCETAGVSKGTLLEGQLVISIEALNSKHQTNTLHCVTTIASAGSIYGGLVLEKFLKEIQSTLPGFSAKLPWTSKEASSSQDISGVTPFQMTFEVHEKPRILMTNSLMIKDFLHKIVMVHPKIRFNFNVRVNGILSTELFGAKNEPTLNLSNGMALVVNYQHYVRAKSGTTEFFCSRIHPVLGPPVVLFIPDDVAGVDLLGELILTPAAALCPCPKVFSNQLNRISSVSIFLYGPSGLPLISPSREQPPTTVLKDTFCFIDWKKYHLCVVPNLDLNLDRDLVLPDVSYRVECSKEDQSQNMDPQGQTLLLFFFVDFHSGFQVKQMELWGVHTLLTTHLSAILMESHSVVQDSIEVAVDQALEQHHQAVKAHQKLQASLSVAVNSIMSIVTGSTSSSFRKSCFQALQAADTQEFGTKLHKSFHEITQYRFLHHGSCEVKQLLPEKNDAEQSTEDAHENSSLEFLAGRAVAAGGLQSVRVAESRPWALSRALSLRVHADPPAPRAVSSSIKLLRAPRVCVSVRGGAGQVREPAPPDDVTRTSGRRGPTGGEITSLVRAAGPGAMAALGGDGLRLLSVSRPERQPESAALGGPGPGLCCWVSVFSCLSLACSYVGSLYVWKSELPRDHPAVIKRRFTSVLVVSSLSPLCVLLWRELTGIQPGTSLLTLMGFRLEGIFPAALLPLLLTMILFLGPLMQLSMDCPCDLTDGLKVVLAPRSWARCLTDMRWLRNQVIAPLTEELVFRACMLPMLAPCTGLGPAVFTCPLFFGVAHFHHIFEQLRFRQSSVGSIFLSAAFQFSYTAVFGAYTAFLFIRTGHLIGPVLCHSFCNYMGFPAVCAALEHPQRRPLLAGYALGVGLFLLLLQPLTDPKLYGSLPLCVLLERAGDSEAPLCS</sequence>
<organism evidence="4 5">
    <name type="scientific">Equus przewalskii</name>
    <name type="common">Przewalski's horse</name>
    <name type="synonym">Equus caballus przewalskii</name>
    <dbReference type="NCBI Taxonomy" id="9798"/>
    <lineage>
        <taxon>Eukaryota</taxon>
        <taxon>Metazoa</taxon>
        <taxon>Chordata</taxon>
        <taxon>Craniata</taxon>
        <taxon>Vertebrata</taxon>
        <taxon>Euteleostomi</taxon>
        <taxon>Mammalia</taxon>
        <taxon>Eutheria</taxon>
        <taxon>Laurasiatheria</taxon>
        <taxon>Perissodactyla</taxon>
        <taxon>Equidae</taxon>
        <taxon>Equus</taxon>
    </lineage>
</organism>
<feature type="region of interest" description="Disordered" evidence="1">
    <location>
        <begin position="541"/>
        <end position="567"/>
    </location>
</feature>
<dbReference type="GO" id="GO:0008233">
    <property type="term" value="F:peptidase activity"/>
    <property type="evidence" value="ECO:0007669"/>
    <property type="project" value="UniProtKB-KW"/>
</dbReference>
<feature type="domain" description="CAAX prenyl protease 2/Lysostaphin resistance protein A-like" evidence="3">
    <location>
        <begin position="743"/>
        <end position="846"/>
    </location>
</feature>
<keyword evidence="2" id="KW-0812">Transmembrane</keyword>
<dbReference type="Proteomes" id="UP001652662">
    <property type="component" value="Chromosome 11"/>
</dbReference>
<dbReference type="GeneID" id="103560114"/>
<evidence type="ECO:0000313" key="5">
    <source>
        <dbReference type="RefSeq" id="XP_070420414.1"/>
    </source>
</evidence>
<evidence type="ECO:0000256" key="2">
    <source>
        <dbReference type="SAM" id="Phobius"/>
    </source>
</evidence>
<keyword evidence="5" id="KW-0378">Hydrolase</keyword>
<evidence type="ECO:0000313" key="4">
    <source>
        <dbReference type="Proteomes" id="UP001652662"/>
    </source>
</evidence>
<evidence type="ECO:0000259" key="3">
    <source>
        <dbReference type="Pfam" id="PF02517"/>
    </source>
</evidence>
<dbReference type="Pfam" id="PF15091">
    <property type="entry name" value="DUF4554"/>
    <property type="match status" value="1"/>
</dbReference>
<feature type="transmembrane region" description="Helical" evidence="2">
    <location>
        <begin position="688"/>
        <end position="707"/>
    </location>
</feature>
<feature type="transmembrane region" description="Helical" evidence="2">
    <location>
        <begin position="834"/>
        <end position="855"/>
    </location>
</feature>
<feature type="transmembrane region" description="Helical" evidence="2">
    <location>
        <begin position="805"/>
        <end position="828"/>
    </location>
</feature>
<proteinExistence type="predicted"/>
<dbReference type="Pfam" id="PF02517">
    <property type="entry name" value="Rce1-like"/>
    <property type="match status" value="1"/>
</dbReference>
<keyword evidence="2" id="KW-1133">Transmembrane helix</keyword>
<feature type="transmembrane region" description="Helical" evidence="2">
    <location>
        <begin position="647"/>
        <end position="668"/>
    </location>
</feature>
<dbReference type="InterPro" id="IPR003675">
    <property type="entry name" value="Rce1/LyrA-like_dom"/>
</dbReference>
<dbReference type="RefSeq" id="XP_070420414.1">
    <property type="nucleotide sequence ID" value="XM_070564313.1"/>
</dbReference>
<accession>A0ABM4JWU3</accession>
<dbReference type="PANTHER" id="PTHR14652">
    <property type="entry name" value="TYPE 2 DNA TOPOISOMERASE 6 SUBUNIT B-LIKE"/>
    <property type="match status" value="1"/>
</dbReference>
<keyword evidence="2" id="KW-0472">Membrane</keyword>
<gene>
    <name evidence="5" type="primary">RCE1</name>
</gene>
<reference evidence="5" key="1">
    <citation type="submission" date="2025-08" db="UniProtKB">
        <authorList>
            <consortium name="RefSeq"/>
        </authorList>
    </citation>
    <scope>IDENTIFICATION</scope>
    <source>
        <tissue evidence="5">Blood</tissue>
    </source>
</reference>
<name>A0ABM4JWU3_EQUPR</name>